<reference evidence="3 4" key="1">
    <citation type="submission" date="2024-09" db="EMBL/GenBank/DDBJ databases">
        <authorList>
            <person name="Pan X."/>
        </authorList>
    </citation>
    <scope>NUCLEOTIDE SEQUENCE [LARGE SCALE GENOMIC DNA]</scope>
    <source>
        <strain evidence="3 4">B2969</strain>
    </source>
</reference>
<feature type="domain" description="ATPase AAA-type core" evidence="2">
    <location>
        <begin position="367"/>
        <end position="427"/>
    </location>
</feature>
<dbReference type="Pfam" id="PF13304">
    <property type="entry name" value="AAA_21"/>
    <property type="match status" value="1"/>
</dbReference>
<dbReference type="RefSeq" id="WP_396639428.1">
    <property type="nucleotide sequence ID" value="NZ_JBIQWL010000001.1"/>
</dbReference>
<comment type="caution">
    <text evidence="3">The sequence shown here is derived from an EMBL/GenBank/DDBJ whole genome shotgun (WGS) entry which is preliminary data.</text>
</comment>
<evidence type="ECO:0000259" key="2">
    <source>
        <dbReference type="Pfam" id="PF13304"/>
    </source>
</evidence>
<evidence type="ECO:0000313" key="3">
    <source>
        <dbReference type="EMBL" id="MFH8249493.1"/>
    </source>
</evidence>
<protein>
    <submittedName>
        <fullName evidence="3">DUF3696 domain-containing protein</fullName>
    </submittedName>
</protein>
<dbReference type="InterPro" id="IPR003959">
    <property type="entry name" value="ATPase_AAA_core"/>
</dbReference>
<feature type="domain" description="DUF3696" evidence="1">
    <location>
        <begin position="440"/>
        <end position="485"/>
    </location>
</feature>
<accession>A0ABW7Q5R5</accession>
<gene>
    <name evidence="3" type="ORF">ACH3VR_03890</name>
</gene>
<proteinExistence type="predicted"/>
<dbReference type="Pfam" id="PF12476">
    <property type="entry name" value="DUF3696"/>
    <property type="match status" value="1"/>
</dbReference>
<dbReference type="InterPro" id="IPR051396">
    <property type="entry name" value="Bact_Antivir_Def_Nuclease"/>
</dbReference>
<dbReference type="PANTHER" id="PTHR43581">
    <property type="entry name" value="ATP/GTP PHOSPHATASE"/>
    <property type="match status" value="1"/>
</dbReference>
<evidence type="ECO:0000313" key="4">
    <source>
        <dbReference type="Proteomes" id="UP001610861"/>
    </source>
</evidence>
<dbReference type="InterPro" id="IPR022532">
    <property type="entry name" value="DUF3696"/>
</dbReference>
<evidence type="ECO:0000259" key="1">
    <source>
        <dbReference type="Pfam" id="PF12476"/>
    </source>
</evidence>
<dbReference type="EMBL" id="JBIQWL010000001">
    <property type="protein sequence ID" value="MFH8249493.1"/>
    <property type="molecule type" value="Genomic_DNA"/>
</dbReference>
<name>A0ABW7Q5R5_9MICO</name>
<dbReference type="Proteomes" id="UP001610861">
    <property type="component" value="Unassembled WGS sequence"/>
</dbReference>
<dbReference type="PANTHER" id="PTHR43581:SF2">
    <property type="entry name" value="EXCINUCLEASE ATPASE SUBUNIT"/>
    <property type="match status" value="1"/>
</dbReference>
<organism evidence="3 4">
    <name type="scientific">Microbacterium alkaliflavum</name>
    <dbReference type="NCBI Taxonomy" id="3248839"/>
    <lineage>
        <taxon>Bacteria</taxon>
        <taxon>Bacillati</taxon>
        <taxon>Actinomycetota</taxon>
        <taxon>Actinomycetes</taxon>
        <taxon>Micrococcales</taxon>
        <taxon>Microbacteriaceae</taxon>
        <taxon>Microbacterium</taxon>
    </lineage>
</organism>
<keyword evidence="4" id="KW-1185">Reference proteome</keyword>
<sequence>MTLNGNLVRLGMPRDVIRSTANTVSITCAAVVETERAEEHWVVELSLRTTLDGLRVSECIVSKGDHVVLVASDSRVTERSHDEVDPDRSAGDTLLRVREINGVAAPSRTYVSFIGLTPVALHPRVDRSSVLSQLRRTFTPGALASDVEIAEQFTDLVFSGFYRQQGEKGRARINDTIRGIMGGGLLVEGNRPNVSKAELNFVLGAISEQGAETGWQAIPLRVGFAAIGRRLTPRFLSLSIPSLASSFQSVLTASEILGKVGEAIRYLGPLREEPQVVSKSGARSRLSPVGLRGELTAELLATKATSVRYADWDGNDRETSLTSAVGLWSAYLGIGDDVTVEDQGKLGRGIRVSVNGVRRDLTTIGVGASQLLPVVAIVLDAPPQSIVLLEQPELHLHPSVQSRLADFLCFARPDIGIIVETHSEYIVTRLRRRVAEGRANPSQVHILFAEPREEGTEVRELRMSDLGNLDDWPSGFFDSQDKEARAIVRAIAGRRGNK</sequence>